<sequence>MYGPDLSGLPVVFALAGVGVLCPFADKDSCEASKTQITRVSKKIEHGCVSFISPKPAQ</sequence>
<organism evidence="1 2">
    <name type="scientific">Bradyrhizobium barranii</name>
    <dbReference type="NCBI Taxonomy" id="2992140"/>
    <lineage>
        <taxon>Bacteria</taxon>
        <taxon>Pseudomonadati</taxon>
        <taxon>Pseudomonadota</taxon>
        <taxon>Alphaproteobacteria</taxon>
        <taxon>Hyphomicrobiales</taxon>
        <taxon>Nitrobacteraceae</taxon>
        <taxon>Bradyrhizobium</taxon>
    </lineage>
</organism>
<dbReference type="Proteomes" id="UP001430990">
    <property type="component" value="Chromosome"/>
</dbReference>
<evidence type="ECO:0000313" key="2">
    <source>
        <dbReference type="Proteomes" id="UP001430990"/>
    </source>
</evidence>
<protein>
    <submittedName>
        <fullName evidence="1">Uncharacterized protein</fullName>
    </submittedName>
</protein>
<evidence type="ECO:0000313" key="1">
    <source>
        <dbReference type="EMBL" id="UFW91024.1"/>
    </source>
</evidence>
<accession>A0ABY3QYC7</accession>
<dbReference type="EMBL" id="CP088100">
    <property type="protein sequence ID" value="UFW91024.1"/>
    <property type="molecule type" value="Genomic_DNA"/>
</dbReference>
<gene>
    <name evidence="1" type="ORF">BjapCC829_21785</name>
</gene>
<name>A0ABY3QYC7_9BRAD</name>
<reference evidence="1" key="1">
    <citation type="submission" date="2021-11" db="EMBL/GenBank/DDBJ databases">
        <title>Australian commercial rhizobial inoculants.</title>
        <authorList>
            <person name="Kohlmeier M.G."/>
            <person name="O'Hara G.W."/>
            <person name="Colombi E."/>
            <person name="Ramsay J.P."/>
            <person name="Terpolilli J."/>
        </authorList>
    </citation>
    <scope>NUCLEOTIDE SEQUENCE</scope>
    <source>
        <strain evidence="1">CC829</strain>
    </source>
</reference>
<proteinExistence type="predicted"/>
<keyword evidence="2" id="KW-1185">Reference proteome</keyword>
<dbReference type="RefSeq" id="WP_231145019.1">
    <property type="nucleotide sequence ID" value="NZ_CP088100.1"/>
</dbReference>